<reference evidence="1" key="1">
    <citation type="submission" date="2015-07" db="EMBL/GenBank/DDBJ databases">
        <title>MeaNS - Measles Nucleotide Surveillance Program.</title>
        <authorList>
            <person name="Tran T."/>
            <person name="Druce J."/>
        </authorList>
    </citation>
    <scope>NUCLEOTIDE SEQUENCE</scope>
    <source>
        <strain evidence="1">UCB-OBI-ISO-001</strain>
        <tissue evidence="1">Gonad</tissue>
    </source>
</reference>
<dbReference type="EMBL" id="KQ416074">
    <property type="protein sequence ID" value="KOF98809.1"/>
    <property type="molecule type" value="Genomic_DNA"/>
</dbReference>
<sequence>QSLCCPSRELSCYITLAGLCETLWPSCGEFIASDHCFIWNGSEDWIGLCDVTLAMPKRVHKSLIDWNPVSDRLLSACFLYRYGKMTIIVAYLQQVLEQTPSHDITIILTDANATISSSVGFPSADPLWIQPTGTIFIDPFPNGNGNYLLLCCYNNLFIARNCFPCKFIRHWIWYSPDGYTRKAINHIIISRSWRSPVTDCWIYRGT</sequence>
<gene>
    <name evidence="1" type="ORF">OCBIM_22022727mg</name>
</gene>
<evidence type="ECO:0000313" key="1">
    <source>
        <dbReference type="EMBL" id="KOF98809.1"/>
    </source>
</evidence>
<name>A0A0L8IBN5_OCTBM</name>
<protein>
    <recommendedName>
        <fullName evidence="2">Endonuclease/exonuclease/phosphatase domain-containing protein</fullName>
    </recommendedName>
</protein>
<evidence type="ECO:0008006" key="2">
    <source>
        <dbReference type="Google" id="ProtNLM"/>
    </source>
</evidence>
<proteinExistence type="predicted"/>
<organism evidence="1">
    <name type="scientific">Octopus bimaculoides</name>
    <name type="common">California two-spotted octopus</name>
    <dbReference type="NCBI Taxonomy" id="37653"/>
    <lineage>
        <taxon>Eukaryota</taxon>
        <taxon>Metazoa</taxon>
        <taxon>Spiralia</taxon>
        <taxon>Lophotrochozoa</taxon>
        <taxon>Mollusca</taxon>
        <taxon>Cephalopoda</taxon>
        <taxon>Coleoidea</taxon>
        <taxon>Octopodiformes</taxon>
        <taxon>Octopoda</taxon>
        <taxon>Incirrata</taxon>
        <taxon>Octopodidae</taxon>
        <taxon>Octopus</taxon>
    </lineage>
</organism>
<dbReference type="AlphaFoldDB" id="A0A0L8IBN5"/>
<accession>A0A0L8IBN5</accession>
<feature type="non-terminal residue" evidence="1">
    <location>
        <position position="1"/>
    </location>
</feature>